<sequence length="384" mass="43566">MITIEEVDGKAGWREFEAVSDLVYQGDPYRLPDESMDLRRVLIAPPSSVAATRITKAFLARENGIAVGRVVAIHDLSFTEYTGESIGFFGFYEAVDDHDVATALLDAAAQWLSARGLATISGPFGPSMFYSAGIVVDEIPALPLVGMPHNPLYYAAHFEKWGLMAVKDFYSYLFDDPCIIYNDPKYARHMQIFEKIKARSEVTFRSMKYRTLRRDARIVRDLYNKTFVNFWGFSPLSYTELFELLKMMLPVIDRRLTLLAELDGKPVGFLMGIPDVNQAAAKASHLKSRWARDLVTLWHVKRPGRTEVIDGVRVDMLFVDPDCPDRAVSSLLIMEMSVRMRDLGFTRVEAAPVLDDSPWMKGSVLSRTKLAPHRTYRIFSRELT</sequence>
<gene>
    <name evidence="1" type="ORF">R3P95_11765</name>
</gene>
<evidence type="ECO:0000313" key="2">
    <source>
        <dbReference type="Proteomes" id="UP001185899"/>
    </source>
</evidence>
<dbReference type="SUPFAM" id="SSF55729">
    <property type="entry name" value="Acyl-CoA N-acyltransferases (Nat)"/>
    <property type="match status" value="1"/>
</dbReference>
<reference evidence="1 2" key="1">
    <citation type="submission" date="2023-10" db="EMBL/GenBank/DDBJ databases">
        <title>Development of a sustainable strategy for remediation of hydrocarbon-contaminated territories based on the waste exchange concept.</title>
        <authorList>
            <person name="Krivoruchko A."/>
        </authorList>
    </citation>
    <scope>NUCLEOTIDE SEQUENCE [LARGE SCALE GENOMIC DNA]</scope>
    <source>
        <strain evidence="1 2">IEGM 1322</strain>
    </source>
</reference>
<dbReference type="Proteomes" id="UP001185899">
    <property type="component" value="Unassembled WGS sequence"/>
</dbReference>
<dbReference type="RefSeq" id="WP_317548454.1">
    <property type="nucleotide sequence ID" value="NZ_JAWLKE010000004.1"/>
</dbReference>
<comment type="caution">
    <text evidence="1">The sequence shown here is derived from an EMBL/GenBank/DDBJ whole genome shotgun (WGS) entry which is preliminary data.</text>
</comment>
<accession>A0ABU4AYC8</accession>
<dbReference type="PANTHER" id="PTHR41368:SF1">
    <property type="entry name" value="PROTEIN YGHO"/>
    <property type="match status" value="1"/>
</dbReference>
<name>A0ABU4AYC8_9NOCA</name>
<dbReference type="InterPro" id="IPR039968">
    <property type="entry name" value="BcerS-like"/>
</dbReference>
<dbReference type="Gene3D" id="3.40.630.30">
    <property type="match status" value="1"/>
</dbReference>
<organism evidence="1 2">
    <name type="scientific">Rhodococcus cercidiphylli</name>
    <dbReference type="NCBI Taxonomy" id="489916"/>
    <lineage>
        <taxon>Bacteria</taxon>
        <taxon>Bacillati</taxon>
        <taxon>Actinomycetota</taxon>
        <taxon>Actinomycetes</taxon>
        <taxon>Mycobacteriales</taxon>
        <taxon>Nocardiaceae</taxon>
        <taxon>Rhodococcus</taxon>
    </lineage>
</organism>
<dbReference type="PANTHER" id="PTHR41368">
    <property type="entry name" value="PROTEIN YGHO"/>
    <property type="match status" value="1"/>
</dbReference>
<protein>
    <recommendedName>
        <fullName evidence="3">N-acetyltransferase domain-containing protein</fullName>
    </recommendedName>
</protein>
<evidence type="ECO:0008006" key="3">
    <source>
        <dbReference type="Google" id="ProtNLM"/>
    </source>
</evidence>
<keyword evidence="2" id="KW-1185">Reference proteome</keyword>
<dbReference type="EMBL" id="JAWLKE010000004">
    <property type="protein sequence ID" value="MDV6231225.1"/>
    <property type="molecule type" value="Genomic_DNA"/>
</dbReference>
<dbReference type="InterPro" id="IPR016181">
    <property type="entry name" value="Acyl_CoA_acyltransferase"/>
</dbReference>
<evidence type="ECO:0000313" key="1">
    <source>
        <dbReference type="EMBL" id="MDV6231225.1"/>
    </source>
</evidence>
<proteinExistence type="predicted"/>